<dbReference type="SUPFAM" id="SSF57903">
    <property type="entry name" value="FYVE/PHD zinc finger"/>
    <property type="match status" value="1"/>
</dbReference>
<dbReference type="InterPro" id="IPR013083">
    <property type="entry name" value="Znf_RING/FYVE/PHD"/>
</dbReference>
<organism evidence="10 11">
    <name type="scientific">Phyllosticta citrichinensis</name>
    <dbReference type="NCBI Taxonomy" id="1130410"/>
    <lineage>
        <taxon>Eukaryota</taxon>
        <taxon>Fungi</taxon>
        <taxon>Dikarya</taxon>
        <taxon>Ascomycota</taxon>
        <taxon>Pezizomycotina</taxon>
        <taxon>Dothideomycetes</taxon>
        <taxon>Dothideomycetes incertae sedis</taxon>
        <taxon>Botryosphaeriales</taxon>
        <taxon>Phyllostictaceae</taxon>
        <taxon>Phyllosticta</taxon>
    </lineage>
</organism>
<dbReference type="SMART" id="SM00487">
    <property type="entry name" value="DEXDc"/>
    <property type="match status" value="1"/>
</dbReference>
<feature type="region of interest" description="Disordered" evidence="7">
    <location>
        <begin position="950"/>
        <end position="1036"/>
    </location>
</feature>
<dbReference type="InterPro" id="IPR038718">
    <property type="entry name" value="SNF2-like_sf"/>
</dbReference>
<evidence type="ECO:0000256" key="3">
    <source>
        <dbReference type="ARBA" id="ARBA00022771"/>
    </source>
</evidence>
<dbReference type="CDD" id="cd17919">
    <property type="entry name" value="DEXHc_Snf"/>
    <property type="match status" value="1"/>
</dbReference>
<dbReference type="PROSITE" id="PS01359">
    <property type="entry name" value="ZF_PHD_1"/>
    <property type="match status" value="1"/>
</dbReference>
<keyword evidence="5" id="KW-0862">Zinc</keyword>
<comment type="caution">
    <text evidence="10">The sequence shown here is derived from an EMBL/GenBank/DDBJ whole genome shotgun (WGS) entry which is preliminary data.</text>
</comment>
<dbReference type="InterPro" id="IPR049730">
    <property type="entry name" value="SNF2/RAD54-like_C"/>
</dbReference>
<dbReference type="InterPro" id="IPR027417">
    <property type="entry name" value="P-loop_NTPase"/>
</dbReference>
<evidence type="ECO:0000313" key="11">
    <source>
        <dbReference type="Proteomes" id="UP001456524"/>
    </source>
</evidence>
<dbReference type="PANTHER" id="PTHR10799">
    <property type="entry name" value="SNF2/RAD54 HELICASE FAMILY"/>
    <property type="match status" value="1"/>
</dbReference>
<feature type="region of interest" description="Disordered" evidence="7">
    <location>
        <begin position="57"/>
        <end position="76"/>
    </location>
</feature>
<dbReference type="InterPro" id="IPR011011">
    <property type="entry name" value="Znf_FYVE_PHD"/>
</dbReference>
<dbReference type="SMART" id="SM00249">
    <property type="entry name" value="PHD"/>
    <property type="match status" value="1"/>
</dbReference>
<dbReference type="Pfam" id="PF00176">
    <property type="entry name" value="SNF2-rel_dom"/>
    <property type="match status" value="1"/>
</dbReference>
<dbReference type="CDD" id="cd18793">
    <property type="entry name" value="SF2_C_SNF"/>
    <property type="match status" value="1"/>
</dbReference>
<dbReference type="Gene3D" id="3.40.50.300">
    <property type="entry name" value="P-loop containing nucleotide triphosphate hydrolases"/>
    <property type="match status" value="1"/>
</dbReference>
<reference evidence="10 11" key="1">
    <citation type="journal article" date="2022" name="G3 (Bethesda)">
        <title>Enemy or ally: a genomic approach to elucidate the lifestyle of Phyllosticta citrichinaensis.</title>
        <authorList>
            <person name="Buijs V.A."/>
            <person name="Groenewald J.Z."/>
            <person name="Haridas S."/>
            <person name="LaButti K.M."/>
            <person name="Lipzen A."/>
            <person name="Martin F.M."/>
            <person name="Barry K."/>
            <person name="Grigoriev I.V."/>
            <person name="Crous P.W."/>
            <person name="Seidl M.F."/>
        </authorList>
    </citation>
    <scope>NUCLEOTIDE SEQUENCE [LARGE SCALE GENOMIC DNA]</scope>
    <source>
        <strain evidence="10 11">CBS 129764</strain>
    </source>
</reference>
<feature type="compositionally biased region" description="Low complexity" evidence="7">
    <location>
        <begin position="1011"/>
        <end position="1028"/>
    </location>
</feature>
<dbReference type="SUPFAM" id="SSF52540">
    <property type="entry name" value="P-loop containing nucleoside triphosphate hydrolases"/>
    <property type="match status" value="2"/>
</dbReference>
<dbReference type="InterPro" id="IPR014001">
    <property type="entry name" value="Helicase_ATP-bd"/>
</dbReference>
<dbReference type="InterPro" id="IPR001650">
    <property type="entry name" value="Helicase_C-like"/>
</dbReference>
<proteinExistence type="predicted"/>
<dbReference type="InterPro" id="IPR001965">
    <property type="entry name" value="Znf_PHD"/>
</dbReference>
<feature type="compositionally biased region" description="Low complexity" evidence="7">
    <location>
        <begin position="430"/>
        <end position="442"/>
    </location>
</feature>
<keyword evidence="6" id="KW-0067">ATP-binding</keyword>
<evidence type="ECO:0000256" key="4">
    <source>
        <dbReference type="ARBA" id="ARBA00022801"/>
    </source>
</evidence>
<evidence type="ECO:0000256" key="5">
    <source>
        <dbReference type="ARBA" id="ARBA00022833"/>
    </source>
</evidence>
<evidence type="ECO:0000313" key="10">
    <source>
        <dbReference type="EMBL" id="KAK8161981.1"/>
    </source>
</evidence>
<keyword evidence="2" id="KW-0547">Nucleotide-binding</keyword>
<dbReference type="PROSITE" id="PS51194">
    <property type="entry name" value="HELICASE_CTER"/>
    <property type="match status" value="1"/>
</dbReference>
<sequence length="1036" mass="116884">MNGDDSAASDTGTLPDSPSLRRSRRSRNTPKTYSLRKLTFPESTPRRTPKQPKVLLFSDLQSSPSRSPVKPPSARKQVREEIAKVTKVKRDRFLKQYQHIFLPLLPEHNYIAHLGSQSSMIDYVKLTEQPAGVKAALKPHQMVGLSFLVHMHNNGMPCILGDEMGLGKTLQTLSLFQWIEEHQRTKDAENRPYLVVCPLTVLGTWVSEAKKWTPGLKVLSLHGDKAERQRLKRMAIGHDRKPGGNTEEEYKIIVTTYESFVIEQGWFKKAFAWRYVVVDEGHTLKNSKTQVAKNLQTISAEYRLMLTGTPLQNDLAELWSILHWLLPDVFSSKTSDLFRKSFNLAKGSADLSVMNKSRRLLEVVMLRRLKSSPAVNLGLPPKTEVLLYVPLTPMQRAYYMQLITHQGDIFLNEVFAGTKEKEQGAAQELSAASPASSPSGPANETHIEKKKDNNSDFQRLMNLVMQLRKCCNHPYLLRNVEPDADQLSSHVIQSSGKFIVLEKLLRELILVRKKKILIFSGFTRMLDLTEDLMTMIGELKTLRIDGQCGRARRSLMVRLFQDPKSEYSVMLISTRAGGLGVTLTAASEVIFLDQDWNPQVTLQAEARTHRIGQTKPVTIYKLCTQGTVEEQMMSRIEKKLYLSAKITESMESLHTTDEPAQPMSEGPELGKTQLKSLLRRGAQTLTTPVIDVADMTSWNFEQILAKCKPMDPAIAEAEVDEEGWLNTMEHVETAIFDGRRIERENSSTDTPVQLELDRTQRRTGKNTTVEVDGFFVSKASLECGDWEAVPTMAGKDPTLSSPKRQKKAPIRHQRCCQVCRRDGATVECSICPRSYHRDCLHEDPAKSSVIRGQYFCPQHRCLVCRGKSSEVGDLLYRCRFCTASYCENCLDFEQVNLLGFSLPEFEILDYGENATTFFIKCQSCISLDFASPELRANSEDQMKNWETTWEDFSKPQQPEVERKDSMNPLSLSRQEEDGPTRSNSSADDPIDTEPSTPWSGPCRSPTKRNASSTPHNPTGSPTGGPSPSKKLKSGEW</sequence>
<evidence type="ECO:0000256" key="7">
    <source>
        <dbReference type="SAM" id="MobiDB-lite"/>
    </source>
</evidence>
<feature type="domain" description="Helicase C-terminal" evidence="9">
    <location>
        <begin position="503"/>
        <end position="661"/>
    </location>
</feature>
<dbReference type="Pfam" id="PF00271">
    <property type="entry name" value="Helicase_C"/>
    <property type="match status" value="1"/>
</dbReference>
<feature type="region of interest" description="Disordered" evidence="7">
    <location>
        <begin position="1"/>
        <end position="52"/>
    </location>
</feature>
<protein>
    <submittedName>
        <fullName evidence="10">ISWI chromatin-remodeling complex ATPase ISW2</fullName>
    </submittedName>
</protein>
<evidence type="ECO:0000259" key="8">
    <source>
        <dbReference type="PROSITE" id="PS51192"/>
    </source>
</evidence>
<dbReference type="InterPro" id="IPR000330">
    <property type="entry name" value="SNF2_N"/>
</dbReference>
<keyword evidence="4" id="KW-0378">Hydrolase</keyword>
<evidence type="ECO:0000256" key="2">
    <source>
        <dbReference type="ARBA" id="ARBA00022741"/>
    </source>
</evidence>
<name>A0ABR1XP32_9PEZI</name>
<dbReference type="Gene3D" id="3.30.40.10">
    <property type="entry name" value="Zinc/RING finger domain, C3HC4 (zinc finger)"/>
    <property type="match status" value="1"/>
</dbReference>
<accession>A0ABR1XP32</accession>
<dbReference type="Pfam" id="PF00628">
    <property type="entry name" value="PHD"/>
    <property type="match status" value="1"/>
</dbReference>
<dbReference type="InterPro" id="IPR019786">
    <property type="entry name" value="Zinc_finger_PHD-type_CS"/>
</dbReference>
<evidence type="ECO:0000256" key="1">
    <source>
        <dbReference type="ARBA" id="ARBA00022723"/>
    </source>
</evidence>
<gene>
    <name evidence="10" type="ORF">IWX90DRAFT_389030</name>
</gene>
<evidence type="ECO:0000256" key="6">
    <source>
        <dbReference type="ARBA" id="ARBA00022840"/>
    </source>
</evidence>
<dbReference type="CDD" id="cd15489">
    <property type="entry name" value="PHD_SF"/>
    <property type="match status" value="1"/>
</dbReference>
<feature type="domain" description="Helicase ATP-binding" evidence="8">
    <location>
        <begin position="149"/>
        <end position="328"/>
    </location>
</feature>
<dbReference type="PROSITE" id="PS51192">
    <property type="entry name" value="HELICASE_ATP_BIND_1"/>
    <property type="match status" value="1"/>
</dbReference>
<keyword evidence="3" id="KW-0863">Zinc-finger</keyword>
<keyword evidence="11" id="KW-1185">Reference proteome</keyword>
<dbReference type="EMBL" id="JBBWUH010000007">
    <property type="protein sequence ID" value="KAK8161981.1"/>
    <property type="molecule type" value="Genomic_DNA"/>
</dbReference>
<dbReference type="InterPro" id="IPR019787">
    <property type="entry name" value="Znf_PHD-finger"/>
</dbReference>
<keyword evidence="1" id="KW-0479">Metal-binding</keyword>
<dbReference type="SMART" id="SM00490">
    <property type="entry name" value="HELICc"/>
    <property type="match status" value="1"/>
</dbReference>
<dbReference type="Proteomes" id="UP001456524">
    <property type="component" value="Unassembled WGS sequence"/>
</dbReference>
<feature type="region of interest" description="Disordered" evidence="7">
    <location>
        <begin position="425"/>
        <end position="451"/>
    </location>
</feature>
<evidence type="ECO:0000259" key="9">
    <source>
        <dbReference type="PROSITE" id="PS51194"/>
    </source>
</evidence>
<dbReference type="Gene3D" id="3.40.50.10810">
    <property type="entry name" value="Tandem AAA-ATPase domain"/>
    <property type="match status" value="1"/>
</dbReference>